<dbReference type="AlphaFoldDB" id="A0A1P8WCS5"/>
<proteinExistence type="predicted"/>
<dbReference type="Pfam" id="PF11845">
    <property type="entry name" value="Tll0287-like"/>
    <property type="match status" value="1"/>
</dbReference>
<dbReference type="RefSeq" id="WP_077023544.1">
    <property type="nucleotide sequence ID" value="NZ_CP017641.1"/>
</dbReference>
<dbReference type="EMBL" id="CP017641">
    <property type="protein sequence ID" value="APZ91851.1"/>
    <property type="molecule type" value="Genomic_DNA"/>
</dbReference>
<dbReference type="KEGG" id="fmr:Fuma_01447"/>
<sequence precursor="true">MKLSRRLLSLSLAGIVAASLANPALTDEATSTKKASDAALERARREVRMLDDIYKTSIVLITTHYVHDDEDLPAGEAFVALFDAVNKKGWHKVRLVDASGEAYDDDNLPKKGFEQRAVNEILKGKPSYDEVETEDGKRFLYAATAIPVVMDKCIMCHENYRDVPKGKAIGALSYRVPILE</sequence>
<keyword evidence="1" id="KW-0732">Signal</keyword>
<keyword evidence="4" id="KW-1185">Reference proteome</keyword>
<evidence type="ECO:0000259" key="2">
    <source>
        <dbReference type="Pfam" id="PF11845"/>
    </source>
</evidence>
<feature type="signal peptide" evidence="1">
    <location>
        <begin position="1"/>
        <end position="21"/>
    </location>
</feature>
<protein>
    <recommendedName>
        <fullName evidence="2">Tll0287-like domain-containing protein</fullName>
    </recommendedName>
</protein>
<evidence type="ECO:0000313" key="4">
    <source>
        <dbReference type="Proteomes" id="UP000187735"/>
    </source>
</evidence>
<evidence type="ECO:0000313" key="3">
    <source>
        <dbReference type="EMBL" id="APZ91851.1"/>
    </source>
</evidence>
<name>A0A1P8WCS5_9PLAN</name>
<evidence type="ECO:0000256" key="1">
    <source>
        <dbReference type="SAM" id="SignalP"/>
    </source>
</evidence>
<gene>
    <name evidence="3" type="ORF">Fuma_01447</name>
</gene>
<dbReference type="InterPro" id="IPR021796">
    <property type="entry name" value="Tll0287-like_dom"/>
</dbReference>
<feature type="chain" id="PRO_5012185075" description="Tll0287-like domain-containing protein" evidence="1">
    <location>
        <begin position="22"/>
        <end position="180"/>
    </location>
</feature>
<accession>A0A1P8WCS5</accession>
<organism evidence="3 4">
    <name type="scientific">Fuerstiella marisgermanici</name>
    <dbReference type="NCBI Taxonomy" id="1891926"/>
    <lineage>
        <taxon>Bacteria</taxon>
        <taxon>Pseudomonadati</taxon>
        <taxon>Planctomycetota</taxon>
        <taxon>Planctomycetia</taxon>
        <taxon>Planctomycetales</taxon>
        <taxon>Planctomycetaceae</taxon>
        <taxon>Fuerstiella</taxon>
    </lineage>
</organism>
<reference evidence="3 4" key="1">
    <citation type="journal article" date="2016" name="Front. Microbiol.">
        <title>Fuerstia marisgermanicae gen. nov., sp. nov., an Unusual Member of the Phylum Planctomycetes from the German Wadden Sea.</title>
        <authorList>
            <person name="Kohn T."/>
            <person name="Heuer A."/>
            <person name="Jogler M."/>
            <person name="Vollmers J."/>
            <person name="Boedeker C."/>
            <person name="Bunk B."/>
            <person name="Rast P."/>
            <person name="Borchert D."/>
            <person name="Glockner I."/>
            <person name="Freese H.M."/>
            <person name="Klenk H.P."/>
            <person name="Overmann J."/>
            <person name="Kaster A.K."/>
            <person name="Rohde M."/>
            <person name="Wiegand S."/>
            <person name="Jogler C."/>
        </authorList>
    </citation>
    <scope>NUCLEOTIDE SEQUENCE [LARGE SCALE GENOMIC DNA]</scope>
    <source>
        <strain evidence="3 4">NH11</strain>
    </source>
</reference>
<feature type="domain" description="Tll0287-like" evidence="2">
    <location>
        <begin position="34"/>
        <end position="165"/>
    </location>
</feature>
<dbReference type="Proteomes" id="UP000187735">
    <property type="component" value="Chromosome"/>
</dbReference>
<dbReference type="OrthoDB" id="5568461at2"/>